<dbReference type="RefSeq" id="XP_009173224.1">
    <property type="nucleotide sequence ID" value="XM_009174960.1"/>
</dbReference>
<dbReference type="OrthoDB" id="5062908at2759"/>
<sequence>MKKNRSAVAPFWCLTAMSHEGGTRAGILPGRSSLDGGSRETGVGFEPRTFQSVPTAKRLEILYNTQWECFGHALEIRSLGLVRGGHMLKTQVLVQR</sequence>
<feature type="region of interest" description="Disordered" evidence="1">
    <location>
        <begin position="24"/>
        <end position="47"/>
    </location>
</feature>
<dbReference type="Proteomes" id="UP000054324">
    <property type="component" value="Unassembled WGS sequence"/>
</dbReference>
<keyword evidence="3" id="KW-1185">Reference proteome</keyword>
<protein>
    <submittedName>
        <fullName evidence="2">Uncharacterized protein</fullName>
    </submittedName>
</protein>
<dbReference type="GeneID" id="20323182"/>
<reference evidence="2 3" key="1">
    <citation type="submission" date="2013-11" db="EMBL/GenBank/DDBJ databases">
        <title>Opisthorchis viverrini - life in the bile duct.</title>
        <authorList>
            <person name="Young N.D."/>
            <person name="Nagarajan N."/>
            <person name="Lin S.J."/>
            <person name="Korhonen P.K."/>
            <person name="Jex A.R."/>
            <person name="Hall R.S."/>
            <person name="Safavi-Hemami H."/>
            <person name="Kaewkong W."/>
            <person name="Bertrand D."/>
            <person name="Gao S."/>
            <person name="Seet Q."/>
            <person name="Wongkham S."/>
            <person name="Teh B.T."/>
            <person name="Wongkham C."/>
            <person name="Intapan P.M."/>
            <person name="Maleewong W."/>
            <person name="Yang X."/>
            <person name="Hu M."/>
            <person name="Wang Z."/>
            <person name="Hofmann A."/>
            <person name="Sternberg P.W."/>
            <person name="Tan P."/>
            <person name="Wang J."/>
            <person name="Gasser R.B."/>
        </authorList>
    </citation>
    <scope>NUCLEOTIDE SEQUENCE [LARGE SCALE GENOMIC DNA]</scope>
</reference>
<accession>A0A074ZBP0</accession>
<organism evidence="2 3">
    <name type="scientific">Opisthorchis viverrini</name>
    <name type="common">Southeast Asian liver fluke</name>
    <dbReference type="NCBI Taxonomy" id="6198"/>
    <lineage>
        <taxon>Eukaryota</taxon>
        <taxon>Metazoa</taxon>
        <taxon>Spiralia</taxon>
        <taxon>Lophotrochozoa</taxon>
        <taxon>Platyhelminthes</taxon>
        <taxon>Trematoda</taxon>
        <taxon>Digenea</taxon>
        <taxon>Opisthorchiida</taxon>
        <taxon>Opisthorchiata</taxon>
        <taxon>Opisthorchiidae</taxon>
        <taxon>Opisthorchis</taxon>
    </lineage>
</organism>
<dbReference type="EMBL" id="KL596868">
    <property type="protein sequence ID" value="KER23022.1"/>
    <property type="molecule type" value="Genomic_DNA"/>
</dbReference>
<dbReference type="KEGG" id="ovi:T265_09003"/>
<evidence type="ECO:0000313" key="3">
    <source>
        <dbReference type="Proteomes" id="UP000054324"/>
    </source>
</evidence>
<gene>
    <name evidence="2" type="ORF">T265_09003</name>
</gene>
<evidence type="ECO:0000313" key="2">
    <source>
        <dbReference type="EMBL" id="KER23022.1"/>
    </source>
</evidence>
<name>A0A074ZBP0_OPIVI</name>
<proteinExistence type="predicted"/>
<dbReference type="AlphaFoldDB" id="A0A074ZBP0"/>
<evidence type="ECO:0000256" key="1">
    <source>
        <dbReference type="SAM" id="MobiDB-lite"/>
    </source>
</evidence>
<dbReference type="CTD" id="20323182"/>